<dbReference type="EMBL" id="LMYN01000363">
    <property type="protein sequence ID" value="KRZ98294.1"/>
    <property type="molecule type" value="Genomic_DNA"/>
</dbReference>
<dbReference type="GO" id="GO:0005634">
    <property type="term" value="C:nucleus"/>
    <property type="evidence" value="ECO:0007669"/>
    <property type="project" value="UniProtKB-ARBA"/>
</dbReference>
<comment type="catalytic activity">
    <reaction evidence="1">
        <text>Endonucleolytic cleavage to 5'-phosphomonoester.</text>
        <dbReference type="EC" id="3.1.26.4"/>
    </reaction>
</comment>
<evidence type="ECO:0000256" key="6">
    <source>
        <dbReference type="ARBA" id="ARBA00025615"/>
    </source>
</evidence>
<feature type="domain" description="Integrase catalytic" evidence="7">
    <location>
        <begin position="186"/>
        <end position="360"/>
    </location>
</feature>
<dbReference type="GeneID" id="26842955"/>
<evidence type="ECO:0000256" key="4">
    <source>
        <dbReference type="ARBA" id="ARBA00022884"/>
    </source>
</evidence>
<dbReference type="PROSITE" id="PS50994">
    <property type="entry name" value="INTEGRASE"/>
    <property type="match status" value="1"/>
</dbReference>
<dbReference type="Pfam" id="PF17921">
    <property type="entry name" value="Integrase_H2C2"/>
    <property type="match status" value="1"/>
</dbReference>
<evidence type="ECO:0000256" key="5">
    <source>
        <dbReference type="ARBA" id="ARBA00025590"/>
    </source>
</evidence>
<comment type="caution">
    <text evidence="8">The sequence shown here is derived from an EMBL/GenBank/DDBJ whole genome shotgun (WGS) entry which is preliminary data.</text>
</comment>
<dbReference type="Proteomes" id="UP000054251">
    <property type="component" value="Unassembled WGS sequence"/>
</dbReference>
<evidence type="ECO:0000313" key="8">
    <source>
        <dbReference type="EMBL" id="KRZ98294.1"/>
    </source>
</evidence>
<evidence type="ECO:0000259" key="7">
    <source>
        <dbReference type="PROSITE" id="PS50994"/>
    </source>
</evidence>
<dbReference type="OrthoDB" id="4022548at2759"/>
<dbReference type="InterPro" id="IPR036397">
    <property type="entry name" value="RNaseH_sf"/>
</dbReference>
<keyword evidence="4" id="KW-0694">RNA-binding</keyword>
<evidence type="ECO:0000256" key="1">
    <source>
        <dbReference type="ARBA" id="ARBA00000077"/>
    </source>
</evidence>
<dbReference type="FunFam" id="1.10.340.70:FF:000001">
    <property type="entry name" value="Retrovirus-related Pol polyprotein from transposon gypsy-like Protein"/>
    <property type="match status" value="1"/>
</dbReference>
<comment type="function">
    <text evidence="5">Reverse transcriptase/ribonuclease H (RT) is a multifunctional enzyme that catalyzes the conversion of the retro-elements RNA genome into dsDNA within the VLP. The enzyme displays a DNA polymerase activity that can copy either DNA or RNA templates, and a ribonuclease H (RNase H) activity that cleaves the RNA strand of RNA-DNA heteroduplexes during plus-strand synthesis and hydrolyzes RNA primers. The conversion leads to a linear dsDNA copy of the retrotransposon that includes long terminal repeats (LTRs) at both ends.</text>
</comment>
<dbReference type="InterPro" id="IPR001584">
    <property type="entry name" value="Integrase_cat-core"/>
</dbReference>
<proteinExistence type="predicted"/>
<sequence>MSQGKVPQNRIARWLDFLSEYDFEIQHLSGTKNNAADALSRIGINNVELRFTAIPQDYDFSEDYEIDKNFGVIYDCLKNNKQPPKEINNHIRHFLLQGNQLFYSVNVGMDQTLDRLCVPKSEVRNTLIQKYHNPPEEGHFGTYKTYYALADAFYWPKMFKDVNQFVKSCLICQQSKSLTQRTQNLLQPLPIPQDRWTSISMDFITGLPPTVQGCDTIMVIVDRFTKVAHFIPTIKGITGEQAAKLFIDNVIRLHGLPQEIVSDKDLTFLSLFWKTIQSSFGTELKFSTTNHPETDGQTERVNAIVNRLLRSYAANEHAAWQDYISALEFAYNSSHQTSIQTTPFMADLGRSPQIPNAEEMIDQLYSSKAHELAIKLKAIYTRTQDLIMEAQAEQEKYANKKREAIKYEIGDFILLHRDAYLTHTQYFKLQPVYFGPYRIVGQSGENAFEVDIPITSKKHRIINSKWFRKFDERSQNYTKKPPITEYEAIQRAQNKEIIGIAGYNKLTQKFDVYWLDCHPGHSSSLRKEMFFRYVPEIQRNSLLANLRILYPDLV</sequence>
<dbReference type="PANTHER" id="PTHR37984">
    <property type="entry name" value="PROTEIN CBG26694"/>
    <property type="match status" value="1"/>
</dbReference>
<comment type="subcellular location">
    <subcellularLocation>
        <location evidence="2">Cytoplasm</location>
    </subcellularLocation>
</comment>
<dbReference type="GO" id="GO:0015074">
    <property type="term" value="P:DNA integration"/>
    <property type="evidence" value="ECO:0007669"/>
    <property type="project" value="InterPro"/>
</dbReference>
<evidence type="ECO:0000256" key="3">
    <source>
        <dbReference type="ARBA" id="ARBA00022490"/>
    </source>
</evidence>
<dbReference type="AlphaFoldDB" id="A0A0V1PPX9"/>
<dbReference type="Gene3D" id="3.30.420.10">
    <property type="entry name" value="Ribonuclease H-like superfamily/Ribonuclease H"/>
    <property type="match status" value="1"/>
</dbReference>
<dbReference type="RefSeq" id="XP_015464397.1">
    <property type="nucleotide sequence ID" value="XM_015614775.1"/>
</dbReference>
<dbReference type="InterPro" id="IPR012337">
    <property type="entry name" value="RNaseH-like_sf"/>
</dbReference>
<dbReference type="PANTHER" id="PTHR37984:SF5">
    <property type="entry name" value="PROTEIN NYNRIN-LIKE"/>
    <property type="match status" value="1"/>
</dbReference>
<protein>
    <recommendedName>
        <fullName evidence="7">Integrase catalytic domain-containing protein</fullName>
    </recommendedName>
</protein>
<dbReference type="GO" id="GO:0005737">
    <property type="term" value="C:cytoplasm"/>
    <property type="evidence" value="ECO:0007669"/>
    <property type="project" value="UniProtKB-SubCell"/>
</dbReference>
<dbReference type="GO" id="GO:0003723">
    <property type="term" value="F:RNA binding"/>
    <property type="evidence" value="ECO:0007669"/>
    <property type="project" value="UniProtKB-KW"/>
</dbReference>
<keyword evidence="3" id="KW-0963">Cytoplasm</keyword>
<dbReference type="Gene3D" id="1.10.340.70">
    <property type="match status" value="1"/>
</dbReference>
<reference evidence="8 9" key="1">
    <citation type="submission" date="2015-11" db="EMBL/GenBank/DDBJ databases">
        <title>The genome of Debaryomyces fabryi.</title>
        <authorList>
            <person name="Tafer H."/>
            <person name="Lopandic K."/>
        </authorList>
    </citation>
    <scope>NUCLEOTIDE SEQUENCE [LARGE SCALE GENOMIC DNA]</scope>
    <source>
        <strain evidence="8 9">CBS 789</strain>
    </source>
</reference>
<evidence type="ECO:0000256" key="2">
    <source>
        <dbReference type="ARBA" id="ARBA00004496"/>
    </source>
</evidence>
<name>A0A0V1PPX9_9ASCO</name>
<dbReference type="GO" id="GO:0004523">
    <property type="term" value="F:RNA-DNA hybrid ribonuclease activity"/>
    <property type="evidence" value="ECO:0007669"/>
    <property type="project" value="UniProtKB-EC"/>
</dbReference>
<comment type="function">
    <text evidence="6">Integrase (IN) targets the VLP to the nucleus, where a subparticle preintegration complex (PIC) containing at least integrase and the newly synthesized dsDNA copy of the retrotransposon must transit the nuclear membrane. Once in the nucleus, integrase performs the integration of the dsDNA into the host genome.</text>
</comment>
<evidence type="ECO:0000313" key="9">
    <source>
        <dbReference type="Proteomes" id="UP000054251"/>
    </source>
</evidence>
<accession>A0A0V1PPX9</accession>
<dbReference type="InterPro" id="IPR041588">
    <property type="entry name" value="Integrase_H2C2"/>
</dbReference>
<organism evidence="8 9">
    <name type="scientific">Debaryomyces fabryi</name>
    <dbReference type="NCBI Taxonomy" id="58627"/>
    <lineage>
        <taxon>Eukaryota</taxon>
        <taxon>Fungi</taxon>
        <taxon>Dikarya</taxon>
        <taxon>Ascomycota</taxon>
        <taxon>Saccharomycotina</taxon>
        <taxon>Pichiomycetes</taxon>
        <taxon>Debaryomycetaceae</taxon>
        <taxon>Debaryomyces</taxon>
    </lineage>
</organism>
<gene>
    <name evidence="8" type="ORF">AC631_05946</name>
</gene>
<keyword evidence="9" id="KW-1185">Reference proteome</keyword>
<dbReference type="InterPro" id="IPR050951">
    <property type="entry name" value="Retrovirus_Pol_polyprotein"/>
</dbReference>
<dbReference type="SUPFAM" id="SSF53098">
    <property type="entry name" value="Ribonuclease H-like"/>
    <property type="match status" value="1"/>
</dbReference>